<reference evidence="2 3" key="1">
    <citation type="submission" date="2024-06" db="EMBL/GenBank/DDBJ databases">
        <title>Genomic Encyclopedia of Type Strains, Phase IV (KMG-IV): sequencing the most valuable type-strain genomes for metagenomic binning, comparative biology and taxonomic classification.</title>
        <authorList>
            <person name="Goeker M."/>
        </authorList>
    </citation>
    <scope>NUCLEOTIDE SEQUENCE [LARGE SCALE GENOMIC DNA]</scope>
    <source>
        <strain evidence="2 3">DSM 17809</strain>
    </source>
</reference>
<dbReference type="PANTHER" id="PTHR37023">
    <property type="entry name" value="TRANSPOSASE"/>
    <property type="match status" value="1"/>
</dbReference>
<dbReference type="Pfam" id="PF04986">
    <property type="entry name" value="Y2_Tnp"/>
    <property type="match status" value="1"/>
</dbReference>
<dbReference type="PANTHER" id="PTHR37023:SF1">
    <property type="entry name" value="ISSOD25 TRANSPOSASE TNPA_ISSOD25"/>
    <property type="match status" value="1"/>
</dbReference>
<name>A0ABV2EN43_9CAUL</name>
<organism evidence="2 3">
    <name type="scientific">Phenylobacterium koreense</name>
    <dbReference type="NCBI Taxonomy" id="266125"/>
    <lineage>
        <taxon>Bacteria</taxon>
        <taxon>Pseudomonadati</taxon>
        <taxon>Pseudomonadota</taxon>
        <taxon>Alphaproteobacteria</taxon>
        <taxon>Caulobacterales</taxon>
        <taxon>Caulobacteraceae</taxon>
        <taxon>Phenylobacterium</taxon>
    </lineage>
</organism>
<comment type="caution">
    <text evidence="2">The sequence shown here is derived from an EMBL/GenBank/DDBJ whole genome shotgun (WGS) entry which is preliminary data.</text>
</comment>
<evidence type="ECO:0000259" key="1">
    <source>
        <dbReference type="Pfam" id="PF04986"/>
    </source>
</evidence>
<accession>A0ABV2EN43</accession>
<protein>
    <recommendedName>
        <fullName evidence="1">Transposase IS801/IS1294 domain-containing protein</fullName>
    </recommendedName>
</protein>
<dbReference type="InterPro" id="IPR007069">
    <property type="entry name" value="Transposase_32"/>
</dbReference>
<gene>
    <name evidence="2" type="ORF">ABID41_003154</name>
</gene>
<evidence type="ECO:0000313" key="2">
    <source>
        <dbReference type="EMBL" id="MET3528036.1"/>
    </source>
</evidence>
<dbReference type="Proteomes" id="UP001549110">
    <property type="component" value="Unassembled WGS sequence"/>
</dbReference>
<feature type="domain" description="Transposase IS801/IS1294" evidence="1">
    <location>
        <begin position="72"/>
        <end position="158"/>
    </location>
</feature>
<keyword evidence="3" id="KW-1185">Reference proteome</keyword>
<dbReference type="EMBL" id="JBEPLU010000002">
    <property type="protein sequence ID" value="MET3528036.1"/>
    <property type="molecule type" value="Genomic_DNA"/>
</dbReference>
<evidence type="ECO:0000313" key="3">
    <source>
        <dbReference type="Proteomes" id="UP001549110"/>
    </source>
</evidence>
<dbReference type="RefSeq" id="WP_354298033.1">
    <property type="nucleotide sequence ID" value="NZ_JBEPLU010000002.1"/>
</dbReference>
<sequence>MAWRRRRRQAGPQHGADLLPAAYFPVVFTPPAPVAAVAFQNKAVVYDLLFKAAAETLTTISVDPKRLGARIGLIAVPHTWGSALTHHPHVHCIALGGGLSTNAGSPAARASSCLCACSRLFRRLFLEKLAAAYARGRLSFFGDLADLADPEAFAAHLARPRAGPHSRRM</sequence>
<proteinExistence type="predicted"/>